<evidence type="ECO:0000313" key="2">
    <source>
        <dbReference type="EMBL" id="OTG13729.1"/>
    </source>
</evidence>
<reference evidence="2" key="2">
    <citation type="submission" date="2017-02" db="EMBL/GenBank/DDBJ databases">
        <title>Sunflower complete genome.</title>
        <authorList>
            <person name="Langlade N."/>
            <person name="Munos S."/>
        </authorList>
    </citation>
    <scope>NUCLEOTIDE SEQUENCE [LARGE SCALE GENOMIC DNA]</scope>
    <source>
        <tissue evidence="2">Leaves</tissue>
    </source>
</reference>
<keyword evidence="3" id="KW-1185">Reference proteome</keyword>
<gene>
    <name evidence="2" type="ORF">HannXRQ_Chr09g0241451</name>
    <name evidence="1" type="ORF">HanXRQr2_Chr08g0349641</name>
</gene>
<evidence type="ECO:0000313" key="1">
    <source>
        <dbReference type="EMBL" id="KAF5796284.1"/>
    </source>
</evidence>
<protein>
    <submittedName>
        <fullName evidence="2">Uncharacterized protein</fullName>
    </submittedName>
</protein>
<dbReference type="Proteomes" id="UP000215914">
    <property type="component" value="Chromosome 9"/>
</dbReference>
<reference evidence="1" key="3">
    <citation type="submission" date="2020-06" db="EMBL/GenBank/DDBJ databases">
        <title>Helianthus annuus Genome sequencing and assembly Release 2.</title>
        <authorList>
            <person name="Gouzy J."/>
            <person name="Langlade N."/>
            <person name="Munos S."/>
        </authorList>
    </citation>
    <scope>NUCLEOTIDE SEQUENCE</scope>
    <source>
        <tissue evidence="1">Leaves</tissue>
    </source>
</reference>
<dbReference type="EMBL" id="CM007898">
    <property type="protein sequence ID" value="OTG13729.1"/>
    <property type="molecule type" value="Genomic_DNA"/>
</dbReference>
<dbReference type="Gramene" id="mRNA:HanXRQr2_Chr08g0349641">
    <property type="protein sequence ID" value="mRNA:HanXRQr2_Chr08g0349641"/>
    <property type="gene ID" value="HanXRQr2_Chr08g0349641"/>
</dbReference>
<dbReference type="AlphaFoldDB" id="A0A251TSI7"/>
<dbReference type="EMBL" id="MNCJ02000323">
    <property type="protein sequence ID" value="KAF5796284.1"/>
    <property type="molecule type" value="Genomic_DNA"/>
</dbReference>
<organism evidence="2 3">
    <name type="scientific">Helianthus annuus</name>
    <name type="common">Common sunflower</name>
    <dbReference type="NCBI Taxonomy" id="4232"/>
    <lineage>
        <taxon>Eukaryota</taxon>
        <taxon>Viridiplantae</taxon>
        <taxon>Streptophyta</taxon>
        <taxon>Embryophyta</taxon>
        <taxon>Tracheophyta</taxon>
        <taxon>Spermatophyta</taxon>
        <taxon>Magnoliopsida</taxon>
        <taxon>eudicotyledons</taxon>
        <taxon>Gunneridae</taxon>
        <taxon>Pentapetalae</taxon>
        <taxon>asterids</taxon>
        <taxon>campanulids</taxon>
        <taxon>Asterales</taxon>
        <taxon>Asteraceae</taxon>
        <taxon>Asteroideae</taxon>
        <taxon>Heliantheae alliance</taxon>
        <taxon>Heliantheae</taxon>
        <taxon>Helianthus</taxon>
    </lineage>
</organism>
<sequence length="53" mass="6100">MALINLGKGGNLLMMLRMMKSSRDTLDTHFELLDRLLYCITLLYFASCINVVF</sequence>
<dbReference type="InParanoid" id="A0A251TSI7"/>
<name>A0A251TSI7_HELAN</name>
<evidence type="ECO:0000313" key="3">
    <source>
        <dbReference type="Proteomes" id="UP000215914"/>
    </source>
</evidence>
<reference evidence="1 3" key="1">
    <citation type="journal article" date="2017" name="Nature">
        <title>The sunflower genome provides insights into oil metabolism, flowering and Asterid evolution.</title>
        <authorList>
            <person name="Badouin H."/>
            <person name="Gouzy J."/>
            <person name="Grassa C.J."/>
            <person name="Murat F."/>
            <person name="Staton S.E."/>
            <person name="Cottret L."/>
            <person name="Lelandais-Briere C."/>
            <person name="Owens G.L."/>
            <person name="Carrere S."/>
            <person name="Mayjonade B."/>
            <person name="Legrand L."/>
            <person name="Gill N."/>
            <person name="Kane N.C."/>
            <person name="Bowers J.E."/>
            <person name="Hubner S."/>
            <person name="Bellec A."/>
            <person name="Berard A."/>
            <person name="Berges H."/>
            <person name="Blanchet N."/>
            <person name="Boniface M.C."/>
            <person name="Brunel D."/>
            <person name="Catrice O."/>
            <person name="Chaidir N."/>
            <person name="Claudel C."/>
            <person name="Donnadieu C."/>
            <person name="Faraut T."/>
            <person name="Fievet G."/>
            <person name="Helmstetter N."/>
            <person name="King M."/>
            <person name="Knapp S.J."/>
            <person name="Lai Z."/>
            <person name="Le Paslier M.C."/>
            <person name="Lippi Y."/>
            <person name="Lorenzon L."/>
            <person name="Mandel J.R."/>
            <person name="Marage G."/>
            <person name="Marchand G."/>
            <person name="Marquand E."/>
            <person name="Bret-Mestries E."/>
            <person name="Morien E."/>
            <person name="Nambeesan S."/>
            <person name="Nguyen T."/>
            <person name="Pegot-Espagnet P."/>
            <person name="Pouilly N."/>
            <person name="Raftis F."/>
            <person name="Sallet E."/>
            <person name="Schiex T."/>
            <person name="Thomas J."/>
            <person name="Vandecasteele C."/>
            <person name="Vares D."/>
            <person name="Vear F."/>
            <person name="Vautrin S."/>
            <person name="Crespi M."/>
            <person name="Mangin B."/>
            <person name="Burke J.M."/>
            <person name="Salse J."/>
            <person name="Munos S."/>
            <person name="Vincourt P."/>
            <person name="Rieseberg L.H."/>
            <person name="Langlade N.B."/>
        </authorList>
    </citation>
    <scope>NUCLEOTIDE SEQUENCE [LARGE SCALE GENOMIC DNA]</scope>
    <source>
        <strain evidence="3">cv. SF193</strain>
        <tissue evidence="1">Leaves</tissue>
    </source>
</reference>
<proteinExistence type="predicted"/>
<accession>A0A251TSI7</accession>